<dbReference type="PRINTS" id="PR00455">
    <property type="entry name" value="HTHTETR"/>
</dbReference>
<keyword evidence="5" id="KW-1185">Reference proteome</keyword>
<organism evidence="4 5">
    <name type="scientific">Blautia aquisgranensis</name>
    <dbReference type="NCBI Taxonomy" id="3133153"/>
    <lineage>
        <taxon>Bacteria</taxon>
        <taxon>Bacillati</taxon>
        <taxon>Bacillota</taxon>
        <taxon>Clostridia</taxon>
        <taxon>Lachnospirales</taxon>
        <taxon>Lachnospiraceae</taxon>
        <taxon>Blautia</taxon>
    </lineage>
</organism>
<dbReference type="PROSITE" id="PS01081">
    <property type="entry name" value="HTH_TETR_1"/>
    <property type="match status" value="1"/>
</dbReference>
<dbReference type="RefSeq" id="WP_178644614.1">
    <property type="nucleotide sequence ID" value="NZ_JBBMEJ010000011.1"/>
</dbReference>
<name>A0ABV1BFH0_9FIRM</name>
<accession>A0ABV1BFH0</accession>
<evidence type="ECO:0000256" key="1">
    <source>
        <dbReference type="ARBA" id="ARBA00023125"/>
    </source>
</evidence>
<dbReference type="Pfam" id="PF00440">
    <property type="entry name" value="TetR_N"/>
    <property type="match status" value="1"/>
</dbReference>
<gene>
    <name evidence="4" type="ORF">WMO28_09990</name>
</gene>
<dbReference type="InterPro" id="IPR001647">
    <property type="entry name" value="HTH_TetR"/>
</dbReference>
<reference evidence="4 5" key="1">
    <citation type="submission" date="2024-03" db="EMBL/GenBank/DDBJ databases">
        <title>Human intestinal bacterial collection.</title>
        <authorList>
            <person name="Pauvert C."/>
            <person name="Hitch T.C.A."/>
            <person name="Clavel T."/>
        </authorList>
    </citation>
    <scope>NUCLEOTIDE SEQUENCE [LARGE SCALE GENOMIC DNA]</scope>
    <source>
        <strain evidence="4 5">CLA-JM-H16</strain>
    </source>
</reference>
<evidence type="ECO:0000256" key="2">
    <source>
        <dbReference type="PROSITE-ProRule" id="PRU00335"/>
    </source>
</evidence>
<dbReference type="PROSITE" id="PS50977">
    <property type="entry name" value="HTH_TETR_2"/>
    <property type="match status" value="1"/>
</dbReference>
<dbReference type="PANTHER" id="PTHR43479">
    <property type="entry name" value="ACREF/ENVCD OPERON REPRESSOR-RELATED"/>
    <property type="match status" value="1"/>
</dbReference>
<dbReference type="PANTHER" id="PTHR43479:SF11">
    <property type="entry name" value="ACREF_ENVCD OPERON REPRESSOR-RELATED"/>
    <property type="match status" value="1"/>
</dbReference>
<feature type="domain" description="HTH tetR-type" evidence="3">
    <location>
        <begin position="6"/>
        <end position="66"/>
    </location>
</feature>
<dbReference type="InterPro" id="IPR050624">
    <property type="entry name" value="HTH-type_Tx_Regulator"/>
</dbReference>
<dbReference type="InterPro" id="IPR023772">
    <property type="entry name" value="DNA-bd_HTH_TetR-type_CS"/>
</dbReference>
<dbReference type="EMBL" id="JBBMEJ010000011">
    <property type="protein sequence ID" value="MEQ2371266.1"/>
    <property type="molecule type" value="Genomic_DNA"/>
</dbReference>
<protein>
    <submittedName>
        <fullName evidence="4">TetR/AcrR family transcriptional regulator</fullName>
    </submittedName>
</protein>
<sequence>MEKTESAVRSRLLEAGKEEFRDKGFLKASLRAICKKADVTTGALYFFFESKAALFEKIVEETVGEMEQIAGKLTDSQNEEQTISEEYDQLFMEFVWENRDIARILMEGAEGTRYENFWEDTCTKMEQLLQENFRKKCGKEADNDLVHILIGMKMQGYRELLKGNYSREKLLELSRMLKRCSDQSIQTVAEEIKKK</sequence>
<dbReference type="Gene3D" id="1.10.357.10">
    <property type="entry name" value="Tetracycline Repressor, domain 2"/>
    <property type="match status" value="1"/>
</dbReference>
<evidence type="ECO:0000259" key="3">
    <source>
        <dbReference type="PROSITE" id="PS50977"/>
    </source>
</evidence>
<dbReference type="Proteomes" id="UP001473063">
    <property type="component" value="Unassembled WGS sequence"/>
</dbReference>
<dbReference type="SUPFAM" id="SSF46689">
    <property type="entry name" value="Homeodomain-like"/>
    <property type="match status" value="1"/>
</dbReference>
<proteinExistence type="predicted"/>
<evidence type="ECO:0000313" key="4">
    <source>
        <dbReference type="EMBL" id="MEQ2371266.1"/>
    </source>
</evidence>
<keyword evidence="1 2" id="KW-0238">DNA-binding</keyword>
<evidence type="ECO:0000313" key="5">
    <source>
        <dbReference type="Proteomes" id="UP001473063"/>
    </source>
</evidence>
<feature type="DNA-binding region" description="H-T-H motif" evidence="2">
    <location>
        <begin position="29"/>
        <end position="48"/>
    </location>
</feature>
<comment type="caution">
    <text evidence="4">The sequence shown here is derived from an EMBL/GenBank/DDBJ whole genome shotgun (WGS) entry which is preliminary data.</text>
</comment>
<dbReference type="InterPro" id="IPR009057">
    <property type="entry name" value="Homeodomain-like_sf"/>
</dbReference>